<organism evidence="1 2">
    <name type="scientific">Cryptosporidium xiaoi</name>
    <dbReference type="NCBI Taxonomy" id="659607"/>
    <lineage>
        <taxon>Eukaryota</taxon>
        <taxon>Sar</taxon>
        <taxon>Alveolata</taxon>
        <taxon>Apicomplexa</taxon>
        <taxon>Conoidasida</taxon>
        <taxon>Coccidia</taxon>
        <taxon>Eucoccidiorida</taxon>
        <taxon>Eimeriorina</taxon>
        <taxon>Cryptosporidiidae</taxon>
        <taxon>Cryptosporidium</taxon>
    </lineage>
</organism>
<proteinExistence type="predicted"/>
<name>A0AAV9XWT8_9CRYT</name>
<dbReference type="AlphaFoldDB" id="A0AAV9XWT8"/>
<evidence type="ECO:0000313" key="1">
    <source>
        <dbReference type="EMBL" id="KAK6589068.1"/>
    </source>
</evidence>
<accession>A0AAV9XWT8</accession>
<evidence type="ECO:0008006" key="3">
    <source>
        <dbReference type="Google" id="ProtNLM"/>
    </source>
</evidence>
<dbReference type="Proteomes" id="UP001311799">
    <property type="component" value="Unassembled WGS sequence"/>
</dbReference>
<sequence length="395" mass="45956">MILNSFNEDIIGLLSSFLPYSEIINNARNVNKTWMNSIDKSYYCWKNIDLTEIIGDTNDENNLNLMDEIKLRSSVVESIRLSNPRNNITGFLSKLIKGRDTIGFVKWNNLINIEIYNKSLIMSLDKNSIKYKYPPINSLFRLGVNEEIMKLLEKHDINNNETSSEGIKFIKKMSSTDLYPFCGVKRLVIDYPISTKELNILSNCFPSLNDIVITRLFHEKDENSDKDEITSCWCAIYNFLQVIPPNQLRILQFNIIPCPNSNSGEWNIDNTISKMIIESNNIKNSKDEMYKCIKRNNVEYINNRNKVMRLNEYYNSSNLQIGINNDGINSMLDFEEKGDKLMKYILDMHSDSLVALSCPDLEISYSLYKKLLKYCPKLKLWDLPGWRVFSLLNKD</sequence>
<protein>
    <recommendedName>
        <fullName evidence="3">F-box domain-containing protein</fullName>
    </recommendedName>
</protein>
<dbReference type="EMBL" id="JAWDEY010000016">
    <property type="protein sequence ID" value="KAK6589068.1"/>
    <property type="molecule type" value="Genomic_DNA"/>
</dbReference>
<gene>
    <name evidence="1" type="ORF">RS030_243625</name>
</gene>
<keyword evidence="2" id="KW-1185">Reference proteome</keyword>
<evidence type="ECO:0000313" key="2">
    <source>
        <dbReference type="Proteomes" id="UP001311799"/>
    </source>
</evidence>
<reference evidence="1 2" key="1">
    <citation type="submission" date="2023-10" db="EMBL/GenBank/DDBJ databases">
        <title>Comparative genomics analysis reveals potential genetic determinants of host preference in Cryptosporidium xiaoi.</title>
        <authorList>
            <person name="Xiao L."/>
            <person name="Li J."/>
        </authorList>
    </citation>
    <scope>NUCLEOTIDE SEQUENCE [LARGE SCALE GENOMIC DNA]</scope>
    <source>
        <strain evidence="1 2">52996</strain>
    </source>
</reference>
<comment type="caution">
    <text evidence="1">The sequence shown here is derived from an EMBL/GenBank/DDBJ whole genome shotgun (WGS) entry which is preliminary data.</text>
</comment>